<feature type="region of interest" description="Disordered" evidence="1">
    <location>
        <begin position="93"/>
        <end position="124"/>
    </location>
</feature>
<evidence type="ECO:0000313" key="3">
    <source>
        <dbReference type="Proteomes" id="UP001054821"/>
    </source>
</evidence>
<dbReference type="EMBL" id="JAJFAZ020000006">
    <property type="protein sequence ID" value="KAI5321929.1"/>
    <property type="molecule type" value="Genomic_DNA"/>
</dbReference>
<name>A0AAD4VB92_PRUDU</name>
<protein>
    <submittedName>
        <fullName evidence="2">Uncharacterized protein</fullName>
    </submittedName>
</protein>
<evidence type="ECO:0000313" key="2">
    <source>
        <dbReference type="EMBL" id="KAI5321929.1"/>
    </source>
</evidence>
<gene>
    <name evidence="2" type="ORF">L3X38_031001</name>
</gene>
<organism evidence="2 3">
    <name type="scientific">Prunus dulcis</name>
    <name type="common">Almond</name>
    <name type="synonym">Amygdalus dulcis</name>
    <dbReference type="NCBI Taxonomy" id="3755"/>
    <lineage>
        <taxon>Eukaryota</taxon>
        <taxon>Viridiplantae</taxon>
        <taxon>Streptophyta</taxon>
        <taxon>Embryophyta</taxon>
        <taxon>Tracheophyta</taxon>
        <taxon>Spermatophyta</taxon>
        <taxon>Magnoliopsida</taxon>
        <taxon>eudicotyledons</taxon>
        <taxon>Gunneridae</taxon>
        <taxon>Pentapetalae</taxon>
        <taxon>rosids</taxon>
        <taxon>fabids</taxon>
        <taxon>Rosales</taxon>
        <taxon>Rosaceae</taxon>
        <taxon>Amygdaloideae</taxon>
        <taxon>Amygdaleae</taxon>
        <taxon>Prunus</taxon>
    </lineage>
</organism>
<comment type="caution">
    <text evidence="2">The sequence shown here is derived from an EMBL/GenBank/DDBJ whole genome shotgun (WGS) entry which is preliminary data.</text>
</comment>
<dbReference type="AlphaFoldDB" id="A0AAD4VB92"/>
<accession>A0AAD4VB92</accession>
<reference evidence="2 3" key="1">
    <citation type="journal article" date="2022" name="G3 (Bethesda)">
        <title>Whole-genome sequence and methylome profiling of the almond [Prunus dulcis (Mill.) D.A. Webb] cultivar 'Nonpareil'.</title>
        <authorList>
            <person name="D'Amico-Willman K.M."/>
            <person name="Ouma W.Z."/>
            <person name="Meulia T."/>
            <person name="Sideli G.M."/>
            <person name="Gradziel T.M."/>
            <person name="Fresnedo-Ramirez J."/>
        </authorList>
    </citation>
    <scope>NUCLEOTIDE SEQUENCE [LARGE SCALE GENOMIC DNA]</scope>
    <source>
        <strain evidence="2">Clone GOH B32 T37-40</strain>
    </source>
</reference>
<feature type="compositionally biased region" description="Low complexity" evidence="1">
    <location>
        <begin position="31"/>
        <end position="45"/>
    </location>
</feature>
<feature type="region of interest" description="Disordered" evidence="1">
    <location>
        <begin position="21"/>
        <end position="45"/>
    </location>
</feature>
<sequence length="173" mass="18642">MDTLLERYSLSLERFNFGDGSASTNLDHPSDSNTSLSSGSGGDTTDISDYNHPVIKYISDILLEEDLEGKPCMLQDCLALQVAEKSFYDVLNQKDPLSPNQPPLSVHQSFENSDDDSPHSCHNSNASIAAKTNWVFDPSETSKVQSSLVQSLPDAGLDADSLSGCKGLSILEG</sequence>
<dbReference type="Proteomes" id="UP001054821">
    <property type="component" value="Chromosome 6"/>
</dbReference>
<keyword evidence="3" id="KW-1185">Reference proteome</keyword>
<proteinExistence type="predicted"/>
<evidence type="ECO:0000256" key="1">
    <source>
        <dbReference type="SAM" id="MobiDB-lite"/>
    </source>
</evidence>